<dbReference type="PANTHER" id="PTHR11941">
    <property type="entry name" value="ENOYL-COA HYDRATASE-RELATED"/>
    <property type="match status" value="1"/>
</dbReference>
<gene>
    <name evidence="2" type="ORF">CLV78_102709</name>
</gene>
<dbReference type="InterPro" id="IPR029045">
    <property type="entry name" value="ClpP/crotonase-like_dom_sf"/>
</dbReference>
<sequence length="258" mass="27333">MTGIVLEVEGPVAILRLNRPEKLNALATEAIANLARCCAEIERMPGLRGVVLTGEGKAFCAGGDITSWGGLGATEFSRRWIRDGHDAFDALARLRLPVIAVLNGHALGGGLELAACADYRIAEEHVKLGQPETGLGMIPGWSGTQRAVRRFGQQVVRRMTIFGDVFPAARALDLGLVDQVVESGAGMKAALQLAERVVARGPRATELTKMLVNAAEGEERERVLDVLASAAASDTPEVAEGTAAFREKRPAVFPGDEG</sequence>
<protein>
    <submittedName>
        <fullName evidence="2">Enoyl-CoA hydratase/carnithine racemase</fullName>
    </submittedName>
</protein>
<dbReference type="AlphaFoldDB" id="A0A2T0RWG7"/>
<name>A0A2T0RWG7_9RHOB</name>
<dbReference type="RefSeq" id="WP_106204416.1">
    <property type="nucleotide sequence ID" value="NZ_PVTD01000002.1"/>
</dbReference>
<comment type="caution">
    <text evidence="2">The sequence shown here is derived from an EMBL/GenBank/DDBJ whole genome shotgun (WGS) entry which is preliminary data.</text>
</comment>
<evidence type="ECO:0000256" key="1">
    <source>
        <dbReference type="SAM" id="MobiDB-lite"/>
    </source>
</evidence>
<feature type="region of interest" description="Disordered" evidence="1">
    <location>
        <begin position="234"/>
        <end position="258"/>
    </location>
</feature>
<dbReference type="InterPro" id="IPR001753">
    <property type="entry name" value="Enoyl-CoA_hydra/iso"/>
</dbReference>
<dbReference type="PANTHER" id="PTHR11941:SF54">
    <property type="entry name" value="ENOYL-COA HYDRATASE, MITOCHONDRIAL"/>
    <property type="match status" value="1"/>
</dbReference>
<dbReference type="GO" id="GO:0006635">
    <property type="term" value="P:fatty acid beta-oxidation"/>
    <property type="evidence" value="ECO:0007669"/>
    <property type="project" value="TreeGrafter"/>
</dbReference>
<dbReference type="EMBL" id="PVTD01000002">
    <property type="protein sequence ID" value="PRY25529.1"/>
    <property type="molecule type" value="Genomic_DNA"/>
</dbReference>
<accession>A0A2T0RWG7</accession>
<organism evidence="2 3">
    <name type="scientific">Aliiruegeria haliotis</name>
    <dbReference type="NCBI Taxonomy" id="1280846"/>
    <lineage>
        <taxon>Bacteria</taxon>
        <taxon>Pseudomonadati</taxon>
        <taxon>Pseudomonadota</taxon>
        <taxon>Alphaproteobacteria</taxon>
        <taxon>Rhodobacterales</taxon>
        <taxon>Roseobacteraceae</taxon>
        <taxon>Aliiruegeria</taxon>
    </lineage>
</organism>
<dbReference type="OrthoDB" id="9775794at2"/>
<dbReference type="SUPFAM" id="SSF52096">
    <property type="entry name" value="ClpP/crotonase"/>
    <property type="match status" value="1"/>
</dbReference>
<dbReference type="Pfam" id="PF00378">
    <property type="entry name" value="ECH_1"/>
    <property type="match status" value="1"/>
</dbReference>
<evidence type="ECO:0000313" key="2">
    <source>
        <dbReference type="EMBL" id="PRY25529.1"/>
    </source>
</evidence>
<keyword evidence="3" id="KW-1185">Reference proteome</keyword>
<dbReference type="GO" id="GO:0003824">
    <property type="term" value="F:catalytic activity"/>
    <property type="evidence" value="ECO:0007669"/>
    <property type="project" value="UniProtKB-ARBA"/>
</dbReference>
<dbReference type="CDD" id="cd06558">
    <property type="entry name" value="crotonase-like"/>
    <property type="match status" value="1"/>
</dbReference>
<dbReference type="Gene3D" id="3.90.226.10">
    <property type="entry name" value="2-enoyl-CoA Hydratase, Chain A, domain 1"/>
    <property type="match status" value="1"/>
</dbReference>
<dbReference type="Proteomes" id="UP000239480">
    <property type="component" value="Unassembled WGS sequence"/>
</dbReference>
<evidence type="ECO:0000313" key="3">
    <source>
        <dbReference type="Proteomes" id="UP000239480"/>
    </source>
</evidence>
<proteinExistence type="predicted"/>
<reference evidence="2 3" key="1">
    <citation type="submission" date="2018-03" db="EMBL/GenBank/DDBJ databases">
        <title>Genomic Encyclopedia of Archaeal and Bacterial Type Strains, Phase II (KMG-II): from individual species to whole genera.</title>
        <authorList>
            <person name="Goeker M."/>
        </authorList>
    </citation>
    <scope>NUCLEOTIDE SEQUENCE [LARGE SCALE GENOMIC DNA]</scope>
    <source>
        <strain evidence="2 3">DSM 29328</strain>
    </source>
</reference>